<dbReference type="InterPro" id="IPR011754">
    <property type="entry name" value="Mxa_paralog_2268"/>
</dbReference>
<dbReference type="EMBL" id="RAWK01000107">
    <property type="protein sequence ID" value="RKH64283.1"/>
    <property type="molecule type" value="Genomic_DNA"/>
</dbReference>
<name>A0A3A8Q6F2_9BACT</name>
<dbReference type="Pfam" id="PF09544">
    <property type="entry name" value="DUF2381"/>
    <property type="match status" value="1"/>
</dbReference>
<dbReference type="AlphaFoldDB" id="A0A3A8Q6F2"/>
<dbReference type="Proteomes" id="UP000267003">
    <property type="component" value="Unassembled WGS sequence"/>
</dbReference>
<accession>A0A3A8Q6F2</accession>
<protein>
    <submittedName>
        <fullName evidence="1">DUF2381 family protein</fullName>
    </submittedName>
</protein>
<evidence type="ECO:0000313" key="2">
    <source>
        <dbReference type="Proteomes" id="UP000267003"/>
    </source>
</evidence>
<evidence type="ECO:0000313" key="1">
    <source>
        <dbReference type="EMBL" id="RKH64283.1"/>
    </source>
</evidence>
<comment type="caution">
    <text evidence="1">The sequence shown here is derived from an EMBL/GenBank/DDBJ whole genome shotgun (WGS) entry which is preliminary data.</text>
</comment>
<reference evidence="2" key="1">
    <citation type="submission" date="2018-09" db="EMBL/GenBank/DDBJ databases">
        <authorList>
            <person name="Livingstone P.G."/>
            <person name="Whitworth D.E."/>
        </authorList>
    </citation>
    <scope>NUCLEOTIDE SEQUENCE [LARGE SCALE GENOMIC DNA]</scope>
    <source>
        <strain evidence="2">AB050A</strain>
    </source>
</reference>
<organism evidence="1 2">
    <name type="scientific">Corallococcus aberystwythensis</name>
    <dbReference type="NCBI Taxonomy" id="2316722"/>
    <lineage>
        <taxon>Bacteria</taxon>
        <taxon>Pseudomonadati</taxon>
        <taxon>Myxococcota</taxon>
        <taxon>Myxococcia</taxon>
        <taxon>Myxococcales</taxon>
        <taxon>Cystobacterineae</taxon>
        <taxon>Myxococcaceae</taxon>
        <taxon>Corallococcus</taxon>
    </lineage>
</organism>
<gene>
    <name evidence="1" type="ORF">D7W81_18780</name>
</gene>
<proteinExistence type="predicted"/>
<keyword evidence="2" id="KW-1185">Reference proteome</keyword>
<sequence length="443" mass="47389">MGAPSGSVSLAPSFSRASASMMRGRYCSTSSSMFRISRTRVNACGFWDWLTCPVVFSGARRLARPGGGREWIPPARISGARPLQGLLGGPTRSKNSQEKCGASLCAAYNLIPCRNDRVRRMRGDLRPHGTCYGRRRLLGGCPPVLLVSRPLLLLSLLLLGTNVTAQEILRGRELVQRRVALSQSATGKPVELHVASGSLTALEFDSTVDRAGVKMGDARDRLELIVATDRLIMIKPTADVAASERVLLTVPFADGMSPARVVFALVTNATQVDAQVQVSRLPRTAEAVQAELDEVRSACAGKDAELASLRARGAATGPSGMILAGTMGPEGVQTNEPTLQPTKPTDGLKADRVIVFRGKGWVALSLDVTNEGLAPWTPTEARLSPVRSSAVTVTMRAPHVVPGGLARVVVEFRGEDWPKGDARRVELRDSTGGRRLLIPSVVF</sequence>
<dbReference type="NCBIfam" id="TIGR02268">
    <property type="entry name" value="Myxococcus xanthus paralogous family TIGR02268"/>
    <property type="match status" value="1"/>
</dbReference>